<evidence type="ECO:0000256" key="3">
    <source>
        <dbReference type="ARBA" id="ARBA00022692"/>
    </source>
</evidence>
<dbReference type="Pfam" id="PF00005">
    <property type="entry name" value="ABC_tran"/>
    <property type="match status" value="1"/>
</dbReference>
<dbReference type="InterPro" id="IPR017871">
    <property type="entry name" value="ABC_transporter-like_CS"/>
</dbReference>
<keyword evidence="10" id="KW-0732">Signal</keyword>
<evidence type="ECO:0000256" key="10">
    <source>
        <dbReference type="SAM" id="SignalP"/>
    </source>
</evidence>
<feature type="transmembrane region" description="Helical" evidence="9">
    <location>
        <begin position="284"/>
        <end position="304"/>
    </location>
</feature>
<protein>
    <submittedName>
        <fullName evidence="13">G13288 protein</fullName>
    </submittedName>
</protein>
<keyword evidence="5" id="KW-0067">ATP-binding</keyword>
<feature type="chain" id="PRO_5045548359" evidence="10">
    <location>
        <begin position="26"/>
        <end position="1212"/>
    </location>
</feature>
<dbReference type="PROSITE" id="PS50893">
    <property type="entry name" value="ABC_TRANSPORTER_2"/>
    <property type="match status" value="1"/>
</dbReference>
<keyword evidence="7 9" id="KW-0472">Membrane</keyword>
<feature type="transmembrane region" description="Helical" evidence="9">
    <location>
        <begin position="238"/>
        <end position="264"/>
    </location>
</feature>
<dbReference type="EMBL" id="CAXHTA020000021">
    <property type="protein sequence ID" value="CAL5229876.1"/>
    <property type="molecule type" value="Genomic_DNA"/>
</dbReference>
<dbReference type="InterPro" id="IPR027417">
    <property type="entry name" value="P-loop_NTPase"/>
</dbReference>
<dbReference type="Gene3D" id="3.40.50.300">
    <property type="entry name" value="P-loop containing nucleotide triphosphate hydrolases"/>
    <property type="match status" value="1"/>
</dbReference>
<evidence type="ECO:0000313" key="13">
    <source>
        <dbReference type="EMBL" id="CAL5229876.1"/>
    </source>
</evidence>
<dbReference type="SMART" id="SM00382">
    <property type="entry name" value="AAA"/>
    <property type="match status" value="1"/>
</dbReference>
<feature type="domain" description="EF-hand" evidence="11">
    <location>
        <begin position="619"/>
        <end position="654"/>
    </location>
</feature>
<evidence type="ECO:0000256" key="9">
    <source>
        <dbReference type="SAM" id="Phobius"/>
    </source>
</evidence>
<dbReference type="InterPro" id="IPR003593">
    <property type="entry name" value="AAA+_ATPase"/>
</dbReference>
<keyword evidence="2" id="KW-0813">Transport</keyword>
<dbReference type="InterPro" id="IPR043926">
    <property type="entry name" value="ABCG_dom"/>
</dbReference>
<evidence type="ECO:0000259" key="11">
    <source>
        <dbReference type="PROSITE" id="PS50222"/>
    </source>
</evidence>
<dbReference type="InterPro" id="IPR002048">
    <property type="entry name" value="EF_hand_dom"/>
</dbReference>
<feature type="transmembrane region" description="Helical" evidence="9">
    <location>
        <begin position="975"/>
        <end position="998"/>
    </location>
</feature>
<keyword evidence="6 9" id="KW-1133">Transmembrane helix</keyword>
<dbReference type="Gene3D" id="1.10.238.10">
    <property type="entry name" value="EF-hand"/>
    <property type="match status" value="1"/>
</dbReference>
<dbReference type="CDD" id="cd03213">
    <property type="entry name" value="ABCG_EPDR"/>
    <property type="match status" value="1"/>
</dbReference>
<feature type="domain" description="ABC transporter" evidence="12">
    <location>
        <begin position="313"/>
        <end position="554"/>
    </location>
</feature>
<evidence type="ECO:0000256" key="5">
    <source>
        <dbReference type="ARBA" id="ARBA00022840"/>
    </source>
</evidence>
<feature type="transmembrane region" description="Helical" evidence="9">
    <location>
        <begin position="935"/>
        <end position="954"/>
    </location>
</feature>
<dbReference type="SUPFAM" id="SSF52540">
    <property type="entry name" value="P-loop containing nucleoside triphosphate hydrolases"/>
    <property type="match status" value="1"/>
</dbReference>
<feature type="transmembrane region" description="Helical" evidence="9">
    <location>
        <begin position="1138"/>
        <end position="1159"/>
    </location>
</feature>
<dbReference type="Pfam" id="PF19055">
    <property type="entry name" value="ABC2_membrane_7"/>
    <property type="match status" value="2"/>
</dbReference>
<feature type="transmembrane region" description="Helical" evidence="9">
    <location>
        <begin position="850"/>
        <end position="870"/>
    </location>
</feature>
<keyword evidence="3 9" id="KW-0812">Transmembrane</keyword>
<evidence type="ECO:0000256" key="8">
    <source>
        <dbReference type="SAM" id="MobiDB-lite"/>
    </source>
</evidence>
<feature type="region of interest" description="Disordered" evidence="8">
    <location>
        <begin position="734"/>
        <end position="794"/>
    </location>
</feature>
<dbReference type="InterPro" id="IPR003439">
    <property type="entry name" value="ABC_transporter-like_ATP-bd"/>
</dbReference>
<name>A0ABP1GCF0_9CHLO</name>
<keyword evidence="4" id="KW-0547">Nucleotide-binding</keyword>
<accession>A0ABP1GCF0</accession>
<evidence type="ECO:0000256" key="4">
    <source>
        <dbReference type="ARBA" id="ARBA00022741"/>
    </source>
</evidence>
<dbReference type="PANTHER" id="PTHR48041">
    <property type="entry name" value="ABC TRANSPORTER G FAMILY MEMBER 28"/>
    <property type="match status" value="1"/>
</dbReference>
<evidence type="ECO:0000256" key="7">
    <source>
        <dbReference type="ARBA" id="ARBA00023136"/>
    </source>
</evidence>
<reference evidence="13 14" key="1">
    <citation type="submission" date="2024-06" db="EMBL/GenBank/DDBJ databases">
        <authorList>
            <person name="Kraege A."/>
            <person name="Thomma B."/>
        </authorList>
    </citation>
    <scope>NUCLEOTIDE SEQUENCE [LARGE SCALE GENOMIC DNA]</scope>
</reference>
<comment type="caution">
    <text evidence="13">The sequence shown here is derived from an EMBL/GenBank/DDBJ whole genome shotgun (WGS) entry which is preliminary data.</text>
</comment>
<evidence type="ECO:0000256" key="1">
    <source>
        <dbReference type="ARBA" id="ARBA00004141"/>
    </source>
</evidence>
<dbReference type="SUPFAM" id="SSF47473">
    <property type="entry name" value="EF-hand"/>
    <property type="match status" value="1"/>
</dbReference>
<evidence type="ECO:0000259" key="12">
    <source>
        <dbReference type="PROSITE" id="PS50893"/>
    </source>
</evidence>
<comment type="subcellular location">
    <subcellularLocation>
        <location evidence="1">Membrane</location>
        <topology evidence="1">Multi-pass membrane protein</topology>
    </subcellularLocation>
</comment>
<dbReference type="PANTHER" id="PTHR48041:SF91">
    <property type="entry name" value="ABC TRANSPORTER G FAMILY MEMBER 28"/>
    <property type="match status" value="1"/>
</dbReference>
<dbReference type="InterPro" id="IPR050352">
    <property type="entry name" value="ABCG_transporters"/>
</dbReference>
<dbReference type="InterPro" id="IPR011992">
    <property type="entry name" value="EF-hand-dom_pair"/>
</dbReference>
<dbReference type="PROSITE" id="PS50222">
    <property type="entry name" value="EF_HAND_2"/>
    <property type="match status" value="1"/>
</dbReference>
<evidence type="ECO:0000256" key="6">
    <source>
        <dbReference type="ARBA" id="ARBA00022989"/>
    </source>
</evidence>
<feature type="transmembrane region" description="Helical" evidence="9">
    <location>
        <begin position="1038"/>
        <end position="1055"/>
    </location>
</feature>
<proteinExistence type="predicted"/>
<sequence length="1212" mass="132115">MAKQHALPWAAVALFVWHVYLLVLAAGACLPDDPGPGCPCKLEELAPTGACPGGYQCAPQSELGHTSAENTQGSAASAGICVPCSLGQYCPRGAVLPMPGSPEASKYVAKYACRPGFFCPTPADQIPCPPGSWCAAGTVEPVTCEYPRLMAEDPDLTIPDVPLTVVARVYAKGDPLGGNICPPMSMTPKGPCQSGYYCPNSSAIIPCPPGQFCKWWTKEPKDCPWLAKCPAGSASADISYGGFFALFFILGLLWLAYVAFSAYIKLNQDRLRKKQGAKDKLRRLVAPLLGITGASGGKLAFKAFSTIRPRISLRFEGVGVTLRDGTVILEGVNGHFRHSKVVAIMGPSGAGKSTLLYALMGTARYGVTRGRLCVNGREMRLERLRRILGYVPQDDIVHEDLTVRENLAYSAKLRCIATEDRAYLSDVVDDVIELLGLRHVQHSVVGSVEKRGVSGGQRKRVNIGLELVARPSVLFMDEPTSGLDATAATDILTALRRMADMGMNIVTVIHQPRYSVFSLFHEVLLLGKAGRTVFQGASTAALPYFICLGFQLPPNENPADFFLDIVSGCVACHANPDFQIEDLYGIWENLGSEWMGTGGGDSAAPMRDSPEAVPELSPQQLQLVQQHFDRVDREKSGFLTPEAIHAFLADVGLEATPFDMRHIMAELDPEHTGIVSRSSFINFIRYGGQHAPSPKMTKDSRTLSLEIDTDSQTGTPRDLPTDRTAAGIRQASLANTVQPSEGSLRGDENGSASCAPQQGARAVTPPPSQFQSMRHDGSATPPRSSPGGYDEEQAIGGSSRALKGLSPSHSQQLELEDALASTAYMEGPCGPPDDGLSKQPYLWRCFASCIHFWGAWVHWLLCGCWVACCCRKKSRYRAIPGTFGQFNLLVRRAGVKWVRNWGIKFLDVCLFAAAALIIGAVHGTSWELEEVRGNAVKTMLTLAAISTVASLQVFGKDRLIFWRESAAGLRTAAFFFGHQVMHLIDIFVQPAIFMSLYYTLTLPEIKFVDYYIIAVGVVWYCSGLGYVMSVMLEPQNSMVASVAIVLVLGGFFNGVEPRFRTLTPTMKTVFGTAFSRWTTEATVMQEFKQYGHYMQPRIHKMIQEIGYCGLDNESLGAGPDAASLDITDYCAGYVSWDLLMVFIQGVVLRMATFVVLRYGSTLSKISVHRFFTLCWMRVSAACARWRSLRSPAWRRSATCPEAALEQPLMQDS</sequence>
<feature type="signal peptide" evidence="10">
    <location>
        <begin position="1"/>
        <end position="25"/>
    </location>
</feature>
<evidence type="ECO:0000256" key="2">
    <source>
        <dbReference type="ARBA" id="ARBA00022448"/>
    </source>
</evidence>
<dbReference type="PROSITE" id="PS00211">
    <property type="entry name" value="ABC_TRANSPORTER_1"/>
    <property type="match status" value="1"/>
</dbReference>
<feature type="transmembrane region" description="Helical" evidence="9">
    <location>
        <begin position="901"/>
        <end position="923"/>
    </location>
</feature>
<gene>
    <name evidence="13" type="primary">g13288</name>
    <name evidence="13" type="ORF">VP750_LOCUS11782</name>
</gene>
<feature type="transmembrane region" description="Helical" evidence="9">
    <location>
        <begin position="1010"/>
        <end position="1031"/>
    </location>
</feature>
<keyword evidence="14" id="KW-1185">Reference proteome</keyword>
<dbReference type="PROSITE" id="PS51257">
    <property type="entry name" value="PROKAR_LIPOPROTEIN"/>
    <property type="match status" value="1"/>
</dbReference>
<dbReference type="Proteomes" id="UP001497392">
    <property type="component" value="Unassembled WGS sequence"/>
</dbReference>
<organism evidence="13 14">
    <name type="scientific">Coccomyxa viridis</name>
    <dbReference type="NCBI Taxonomy" id="1274662"/>
    <lineage>
        <taxon>Eukaryota</taxon>
        <taxon>Viridiplantae</taxon>
        <taxon>Chlorophyta</taxon>
        <taxon>core chlorophytes</taxon>
        <taxon>Trebouxiophyceae</taxon>
        <taxon>Trebouxiophyceae incertae sedis</taxon>
        <taxon>Coccomyxaceae</taxon>
        <taxon>Coccomyxa</taxon>
    </lineage>
</organism>
<evidence type="ECO:0000313" key="14">
    <source>
        <dbReference type="Proteomes" id="UP001497392"/>
    </source>
</evidence>